<evidence type="ECO:0008006" key="3">
    <source>
        <dbReference type="Google" id="ProtNLM"/>
    </source>
</evidence>
<feature type="transmembrane region" description="Helical" evidence="1">
    <location>
        <begin position="168"/>
        <end position="190"/>
    </location>
</feature>
<feature type="transmembrane region" description="Helical" evidence="1">
    <location>
        <begin position="135"/>
        <end position="162"/>
    </location>
</feature>
<feature type="transmembrane region" description="Helical" evidence="1">
    <location>
        <begin position="202"/>
        <end position="225"/>
    </location>
</feature>
<dbReference type="AlphaFoldDB" id="A0AB39YRV3"/>
<feature type="transmembrane region" description="Helical" evidence="1">
    <location>
        <begin position="105"/>
        <end position="128"/>
    </location>
</feature>
<proteinExistence type="predicted"/>
<organism evidence="2">
    <name type="scientific">Paenarthrobacter sp. AMU7</name>
    <dbReference type="NCBI Taxonomy" id="3162492"/>
    <lineage>
        <taxon>Bacteria</taxon>
        <taxon>Bacillati</taxon>
        <taxon>Actinomycetota</taxon>
        <taxon>Actinomycetes</taxon>
        <taxon>Micrococcales</taxon>
        <taxon>Micrococcaceae</taxon>
        <taxon>Paenarthrobacter</taxon>
    </lineage>
</organism>
<dbReference type="RefSeq" id="WP_369745980.1">
    <property type="nucleotide sequence ID" value="NZ_CP165735.1"/>
</dbReference>
<dbReference type="EMBL" id="CP165735">
    <property type="protein sequence ID" value="XDV72341.1"/>
    <property type="molecule type" value="Genomic_DNA"/>
</dbReference>
<keyword evidence="1" id="KW-1133">Transmembrane helix</keyword>
<protein>
    <recommendedName>
        <fullName evidence="3">Integral membrane protein</fullName>
    </recommendedName>
</protein>
<accession>A0AB39YRV3</accession>
<keyword evidence="1" id="KW-0472">Membrane</keyword>
<gene>
    <name evidence="2" type="ORF">ABQM86_03930</name>
</gene>
<keyword evidence="1" id="KW-0812">Transmembrane</keyword>
<name>A0AB39YRV3_9MICC</name>
<evidence type="ECO:0000256" key="1">
    <source>
        <dbReference type="SAM" id="Phobius"/>
    </source>
</evidence>
<feature type="transmembrane region" description="Helical" evidence="1">
    <location>
        <begin position="327"/>
        <end position="346"/>
    </location>
</feature>
<feature type="transmembrane region" description="Helical" evidence="1">
    <location>
        <begin position="69"/>
        <end position="93"/>
    </location>
</feature>
<reference evidence="2" key="1">
    <citation type="submission" date="2024-07" db="EMBL/GenBank/DDBJ databases">
        <authorList>
            <person name="Li J."/>
            <person name="Wei H."/>
            <person name="Ma J."/>
        </authorList>
    </citation>
    <scope>NUCLEOTIDE SEQUENCE</scope>
    <source>
        <strain evidence="2">AMU7</strain>
    </source>
</reference>
<evidence type="ECO:0000313" key="2">
    <source>
        <dbReference type="EMBL" id="XDV72341.1"/>
    </source>
</evidence>
<sequence length="361" mass="36440">MAGLSDHTDASGPADNEPEYEVIGGVIDDQPSGLARPMPGAGSPPRTAGNFGAAAAEAWRSARTSFTSWWFWLGCALGIAAAWGLAAAVVSFAEANGWFDTRVASAIYLITAVFLALAAAVLGAVWGFRHSQGRLLVLLLAGGIRGVALGALAGGVLLVVGASVGGPTALAVAAVVVIILEVALFGLIGAGARACFAAAAPGAALTALVVAFLCVGNVVTTILLLPGTTVMDQASVPVNVERDDSGRIIAYECVGNLRPVEVVHTERVAWIAAANPALLFGSVGADVVPRDNELGWLLAGLQWAADGPSREVPCLGGESSDGLAPSVPVFVTGLALQSLVAGLVLVPGRRLRARRLATGSG</sequence>